<dbReference type="InterPro" id="IPR042099">
    <property type="entry name" value="ANL_N_sf"/>
</dbReference>
<dbReference type="InterPro" id="IPR010071">
    <property type="entry name" value="AA_adenyl_dom"/>
</dbReference>
<dbReference type="SUPFAM" id="SSF53474">
    <property type="entry name" value="alpha/beta-Hydrolases"/>
    <property type="match status" value="1"/>
</dbReference>
<sequence length="1292" mass="146507">MKMLANNITQCDLITDACLKEDAITLMDMLENQLNHQADGYVVIDKEQSLNYADFYLKVKEIGYCLSEMSSKNSVGIGLFCDPSIDLICGAWGILSANKAYLPLSPDYPVERLKYMIEDSGIDVIFTQSHLKEQLQDIAPKSVLIITPEDVALTIETRTIEDILNTARVPNSTSLAYIIYTSGSTGKPKGVMIEHHSIVNQMRFLAKAFSLGKHSRILQKTPMSFDAAQWEILAPAIGSQVIIGPLGCYRDPDAIIKTILQHQVTTLQCVPTLLQALLDNPNFLDCLSLTQVFSGGEALTTKLAAQFLNSFTHCELVNLYGPTECTINSSYFRVTNETLPSYQTSISIGIPVDNTEYYVLDENRLPVAVGEIGELYISGVQLARGYLHKPEMTKDKFICNHLALETKHPWLYRTGDLVTRGDDGNTYFVGRVDSQVKLRGYRIELDEIRHAIEEHSWIKTAAMLIKKDARTGFQNLIACVELDEKEAALMDQGNSSSHHKSKTNKLQVKAQLSNSGCRSEELCENRPVILLPYKEGEIKQREYVFGRKTYRYFEGTEITIETLKTLLTTTQQREICSLPLSHLTLKDFGYVLRYFGQFTSHQRLLPKYAYASPGALYATQMYFELHHVFGLDAGIYYYHPVTHELIKISTLSRRQKPMIKVHFIGKREAIEPVYKNNIQEVLKMEAGHMIGLFDDILPEIGLGIGESEYQAECPDWYDGNIQDYYLGAFEICRYENRLPPFDTDLYLQTHTNKIPEMPCGLYHFSNGEFVRISDDIVRKKDVIAINQQVYDRSSFGVSIIPRCVPEWHYYITLGRRLHALQSNQLCIGLMSSGYSSESNNDLPSAKRMRSILNALDRPMAAFYFCIGGCVSQEQYISEGMKEDVVHMKGPVEIIKDDLHQQLPQYMIPNKVLVFDKLPLTANGKVDYQSLSKSKAVEDISTQRPLAPLRTETELRLGKIWMEVLKWDSVSAHDDFFESGGNSLMAVAMVNKINEAFNIHFPLQILFQSPNIEELAKWIEQADAKTISRLILLNQASQDPIYCWPGLGGYPMSLRLLANKVVPDRAFYGIQAYGINESEIPFSSIQRMAEEDIKEIKKIQPEGPYTLWGYSFGARVAFEAAYQLEQAGEEVKALNLLAPGSPHLHVNQEKYHDKGAEFTNPVFVQILFSVFARSISSPMVKTCLEQVNSEATFINFICSRFKNLDPSLVKRIVRIVTLTYDFKYSFDEIYHRYLKAPITIFKANKDNDSFIEKSGGFLSTPSKIIELISDHYQLLENEGVTEIEKITSFLNYQ</sequence>
<name>A0A1G5PRK6_PHOLU</name>
<proteinExistence type="predicted"/>
<dbReference type="NCBIfam" id="TIGR01733">
    <property type="entry name" value="AA-adenyl-dom"/>
    <property type="match status" value="1"/>
</dbReference>
<evidence type="ECO:0000259" key="3">
    <source>
        <dbReference type="PROSITE" id="PS50075"/>
    </source>
</evidence>
<dbReference type="InterPro" id="IPR000873">
    <property type="entry name" value="AMP-dep_synth/lig_dom"/>
</dbReference>
<dbReference type="Gene3D" id="3.40.50.1820">
    <property type="entry name" value="alpha/beta hydrolase"/>
    <property type="match status" value="1"/>
</dbReference>
<protein>
    <submittedName>
        <fullName evidence="4">Amino acid adenylation domain-containing protein</fullName>
    </submittedName>
</protein>
<dbReference type="InterPro" id="IPR000415">
    <property type="entry name" value="Nitroreductase-like"/>
</dbReference>
<dbReference type="InterPro" id="IPR020845">
    <property type="entry name" value="AMP-binding_CS"/>
</dbReference>
<reference evidence="5" key="1">
    <citation type="submission" date="2016-10" db="EMBL/GenBank/DDBJ databases">
        <authorList>
            <person name="Varghese N."/>
            <person name="Submissions S."/>
        </authorList>
    </citation>
    <scope>NUCLEOTIDE SEQUENCE [LARGE SCALE GENOMIC DNA]</scope>
    <source>
        <strain evidence="5">ATCC 29999</strain>
    </source>
</reference>
<keyword evidence="2" id="KW-0597">Phosphoprotein</keyword>
<dbReference type="GO" id="GO:0016491">
    <property type="term" value="F:oxidoreductase activity"/>
    <property type="evidence" value="ECO:0007669"/>
    <property type="project" value="InterPro"/>
</dbReference>
<dbReference type="Gene3D" id="3.30.300.30">
    <property type="match status" value="2"/>
</dbReference>
<dbReference type="PANTHER" id="PTHR45527:SF1">
    <property type="entry name" value="FATTY ACID SYNTHASE"/>
    <property type="match status" value="1"/>
</dbReference>
<dbReference type="GO" id="GO:0031177">
    <property type="term" value="F:phosphopantetheine binding"/>
    <property type="evidence" value="ECO:0007669"/>
    <property type="project" value="InterPro"/>
</dbReference>
<dbReference type="PANTHER" id="PTHR45527">
    <property type="entry name" value="NONRIBOSOMAL PEPTIDE SYNTHETASE"/>
    <property type="match status" value="1"/>
</dbReference>
<dbReference type="Pfam" id="PF00550">
    <property type="entry name" value="PP-binding"/>
    <property type="match status" value="1"/>
</dbReference>
<dbReference type="InterPro" id="IPR036736">
    <property type="entry name" value="ACP-like_sf"/>
</dbReference>
<dbReference type="InterPro" id="IPR029058">
    <property type="entry name" value="AB_hydrolase_fold"/>
</dbReference>
<accession>A0A1G5PRK6</accession>
<dbReference type="InterPro" id="IPR009081">
    <property type="entry name" value="PP-bd_ACP"/>
</dbReference>
<dbReference type="SUPFAM" id="SSF47336">
    <property type="entry name" value="ACP-like"/>
    <property type="match status" value="1"/>
</dbReference>
<evidence type="ECO:0000313" key="4">
    <source>
        <dbReference type="EMBL" id="SCZ52083.1"/>
    </source>
</evidence>
<organism evidence="4 5">
    <name type="scientific">Photorhabdus luminescens</name>
    <name type="common">Xenorhabdus luminescens</name>
    <dbReference type="NCBI Taxonomy" id="29488"/>
    <lineage>
        <taxon>Bacteria</taxon>
        <taxon>Pseudomonadati</taxon>
        <taxon>Pseudomonadota</taxon>
        <taxon>Gammaproteobacteria</taxon>
        <taxon>Enterobacterales</taxon>
        <taxon>Morganellaceae</taxon>
        <taxon>Photorhabdus</taxon>
    </lineage>
</organism>
<dbReference type="GO" id="GO:0044550">
    <property type="term" value="P:secondary metabolite biosynthetic process"/>
    <property type="evidence" value="ECO:0007669"/>
    <property type="project" value="TreeGrafter"/>
</dbReference>
<dbReference type="CDD" id="cd05930">
    <property type="entry name" value="A_NRPS"/>
    <property type="match status" value="1"/>
</dbReference>
<dbReference type="EMBL" id="FMWJ01000001">
    <property type="protein sequence ID" value="SCZ52083.1"/>
    <property type="molecule type" value="Genomic_DNA"/>
</dbReference>
<dbReference type="STRING" id="29488.KS18_03195"/>
<dbReference type="InterPro" id="IPR001031">
    <property type="entry name" value="Thioesterase"/>
</dbReference>
<keyword evidence="5" id="KW-1185">Reference proteome</keyword>
<dbReference type="InterPro" id="IPR006162">
    <property type="entry name" value="Ppantetheine_attach_site"/>
</dbReference>
<dbReference type="CDD" id="cd02142">
    <property type="entry name" value="McbC_SagB-like_oxidoreductase"/>
    <property type="match status" value="1"/>
</dbReference>
<dbReference type="PROSITE" id="PS00012">
    <property type="entry name" value="PHOSPHOPANTETHEINE"/>
    <property type="match status" value="1"/>
</dbReference>
<dbReference type="PROSITE" id="PS50075">
    <property type="entry name" value="CARRIER"/>
    <property type="match status" value="1"/>
</dbReference>
<dbReference type="Gene3D" id="3.40.109.10">
    <property type="entry name" value="NADH Oxidase"/>
    <property type="match status" value="1"/>
</dbReference>
<dbReference type="Gene3D" id="1.10.1200.10">
    <property type="entry name" value="ACP-like"/>
    <property type="match status" value="1"/>
</dbReference>
<dbReference type="GO" id="GO:0005737">
    <property type="term" value="C:cytoplasm"/>
    <property type="evidence" value="ECO:0007669"/>
    <property type="project" value="TreeGrafter"/>
</dbReference>
<keyword evidence="1" id="KW-0596">Phosphopantetheine</keyword>
<dbReference type="GO" id="GO:0043041">
    <property type="term" value="P:amino acid activation for nonribosomal peptide biosynthetic process"/>
    <property type="evidence" value="ECO:0007669"/>
    <property type="project" value="TreeGrafter"/>
</dbReference>
<dbReference type="InterPro" id="IPR045851">
    <property type="entry name" value="AMP-bd_C_sf"/>
</dbReference>
<feature type="domain" description="Carrier" evidence="3">
    <location>
        <begin position="947"/>
        <end position="1022"/>
    </location>
</feature>
<gene>
    <name evidence="4" type="ORF">SAMN02982990_00287</name>
</gene>
<dbReference type="Pfam" id="PF00975">
    <property type="entry name" value="Thioesterase"/>
    <property type="match status" value="1"/>
</dbReference>
<dbReference type="Pfam" id="PF00501">
    <property type="entry name" value="AMP-binding"/>
    <property type="match status" value="1"/>
</dbReference>
<dbReference type="PROSITE" id="PS00455">
    <property type="entry name" value="AMP_BINDING"/>
    <property type="match status" value="1"/>
</dbReference>
<dbReference type="Gene3D" id="3.40.50.12780">
    <property type="entry name" value="N-terminal domain of ligase-like"/>
    <property type="match status" value="1"/>
</dbReference>
<dbReference type="SUPFAM" id="SSF56801">
    <property type="entry name" value="Acetyl-CoA synthetase-like"/>
    <property type="match status" value="1"/>
</dbReference>
<evidence type="ECO:0000256" key="2">
    <source>
        <dbReference type="ARBA" id="ARBA00022553"/>
    </source>
</evidence>
<dbReference type="Proteomes" id="UP000183223">
    <property type="component" value="Unassembled WGS sequence"/>
</dbReference>
<evidence type="ECO:0000313" key="5">
    <source>
        <dbReference type="Proteomes" id="UP000183223"/>
    </source>
</evidence>
<dbReference type="InterPro" id="IPR020806">
    <property type="entry name" value="PKS_PP-bd"/>
</dbReference>
<dbReference type="SMART" id="SM00823">
    <property type="entry name" value="PKS_PP"/>
    <property type="match status" value="1"/>
</dbReference>
<evidence type="ECO:0000256" key="1">
    <source>
        <dbReference type="ARBA" id="ARBA00022450"/>
    </source>
</evidence>